<proteinExistence type="predicted"/>
<organism evidence="2">
    <name type="scientific">Cacopsylla melanoneura</name>
    <dbReference type="NCBI Taxonomy" id="428564"/>
    <lineage>
        <taxon>Eukaryota</taxon>
        <taxon>Metazoa</taxon>
        <taxon>Ecdysozoa</taxon>
        <taxon>Arthropoda</taxon>
        <taxon>Hexapoda</taxon>
        <taxon>Insecta</taxon>
        <taxon>Pterygota</taxon>
        <taxon>Neoptera</taxon>
        <taxon>Paraneoptera</taxon>
        <taxon>Hemiptera</taxon>
        <taxon>Sternorrhyncha</taxon>
        <taxon>Psylloidea</taxon>
        <taxon>Psyllidae</taxon>
        <taxon>Psyllinae</taxon>
        <taxon>Cacopsylla</taxon>
    </lineage>
</organism>
<keyword evidence="2" id="KW-0418">Kinase</keyword>
<dbReference type="GO" id="GO:0016301">
    <property type="term" value="F:kinase activity"/>
    <property type="evidence" value="ECO:0007669"/>
    <property type="project" value="UniProtKB-KW"/>
</dbReference>
<protein>
    <submittedName>
        <fullName evidence="2">DNA-dependent protein kinase catalytic subunit</fullName>
    </submittedName>
</protein>
<dbReference type="EMBL" id="HBUF01355615">
    <property type="protein sequence ID" value="CAG6717238.1"/>
    <property type="molecule type" value="Transcribed_RNA"/>
</dbReference>
<dbReference type="InterPro" id="IPR046804">
    <property type="entry name" value="DNA-PKcs_N"/>
</dbReference>
<name>A0A8D8Y1F7_9HEMI</name>
<dbReference type="InterPro" id="IPR016024">
    <property type="entry name" value="ARM-type_fold"/>
</dbReference>
<accession>A0A8D8Y1F7</accession>
<evidence type="ECO:0000313" key="2">
    <source>
        <dbReference type="EMBL" id="CAG6717238.1"/>
    </source>
</evidence>
<dbReference type="AlphaFoldDB" id="A0A8D8Y1F7"/>
<dbReference type="SUPFAM" id="SSF48371">
    <property type="entry name" value="ARM repeat"/>
    <property type="match status" value="1"/>
</dbReference>
<keyword evidence="2" id="KW-0808">Transferase</keyword>
<sequence>MANEVIQCLQDLFRLAAIKDDYTTQNQISSVVNNIEAIFFPSNGVAPHSTHLDVYLSNVFNPDSGLTAFIGKYFTTRTIQLCLDQIYALIWNLLRNYTSRVIQYAGIIKDVCMKGILSLSASSHCKSKCYACLEKIIPFLPFHPTLQIIFNAESFTNDIFKHLANARSKLSTTDVASIYALFGLLGKHFSNNLCAPDKIIRAICDELNSKEVKTGSISVKILESCLTALSNLLSNTELKTIISHGATYQNNIYTAIKCTLSPKQRVHTAFRACLHLFTNHTSLFSNLLIPEHQWWHTKFIELLSSFQGEEDRKIIVLAVDKFYVHVAKHVNENNQSSQSVAIYKYFMDYFDRELASQGSDSDTQTNITIKGLSQFVECNIVTSNEMSRSHLATMFYSFLQRTLFLSLELSKLEPNCLGSNARLVSCYLVLLSKLILQVTNCNQVSVSFCPS</sequence>
<dbReference type="Pfam" id="PF20500">
    <property type="entry name" value="DNA-PKcs_N"/>
    <property type="match status" value="1"/>
</dbReference>
<feature type="domain" description="DNA-PKcs N-terminal" evidence="1">
    <location>
        <begin position="56"/>
        <end position="402"/>
    </location>
</feature>
<reference evidence="2" key="1">
    <citation type="submission" date="2021-05" db="EMBL/GenBank/DDBJ databases">
        <authorList>
            <person name="Alioto T."/>
            <person name="Alioto T."/>
            <person name="Gomez Garrido J."/>
        </authorList>
    </citation>
    <scope>NUCLEOTIDE SEQUENCE</scope>
</reference>
<evidence type="ECO:0000259" key="1">
    <source>
        <dbReference type="Pfam" id="PF20500"/>
    </source>
</evidence>